<dbReference type="Proteomes" id="UP000821853">
    <property type="component" value="Chromosome 3"/>
</dbReference>
<proteinExistence type="predicted"/>
<feature type="region of interest" description="Disordered" evidence="1">
    <location>
        <begin position="30"/>
        <end position="55"/>
    </location>
</feature>
<evidence type="ECO:0000313" key="2">
    <source>
        <dbReference type="EMBL" id="KAH9371716.1"/>
    </source>
</evidence>
<reference evidence="2 3" key="1">
    <citation type="journal article" date="2020" name="Cell">
        <title>Large-Scale Comparative Analyses of Tick Genomes Elucidate Their Genetic Diversity and Vector Capacities.</title>
        <authorList>
            <consortium name="Tick Genome and Microbiome Consortium (TIGMIC)"/>
            <person name="Jia N."/>
            <person name="Wang J."/>
            <person name="Shi W."/>
            <person name="Du L."/>
            <person name="Sun Y."/>
            <person name="Zhan W."/>
            <person name="Jiang J.F."/>
            <person name="Wang Q."/>
            <person name="Zhang B."/>
            <person name="Ji P."/>
            <person name="Bell-Sakyi L."/>
            <person name="Cui X.M."/>
            <person name="Yuan T.T."/>
            <person name="Jiang B.G."/>
            <person name="Yang W.F."/>
            <person name="Lam T.T."/>
            <person name="Chang Q.C."/>
            <person name="Ding S.J."/>
            <person name="Wang X.J."/>
            <person name="Zhu J.G."/>
            <person name="Ruan X.D."/>
            <person name="Zhao L."/>
            <person name="Wei J.T."/>
            <person name="Ye R.Z."/>
            <person name="Que T.C."/>
            <person name="Du C.H."/>
            <person name="Zhou Y.H."/>
            <person name="Cheng J.X."/>
            <person name="Dai P.F."/>
            <person name="Guo W.B."/>
            <person name="Han X.H."/>
            <person name="Huang E.J."/>
            <person name="Li L.F."/>
            <person name="Wei W."/>
            <person name="Gao Y.C."/>
            <person name="Liu J.Z."/>
            <person name="Shao H.Z."/>
            <person name="Wang X."/>
            <person name="Wang C.C."/>
            <person name="Yang T.C."/>
            <person name="Huo Q.B."/>
            <person name="Li W."/>
            <person name="Chen H.Y."/>
            <person name="Chen S.E."/>
            <person name="Zhou L.G."/>
            <person name="Ni X.B."/>
            <person name="Tian J.H."/>
            <person name="Sheng Y."/>
            <person name="Liu T."/>
            <person name="Pan Y.S."/>
            <person name="Xia L.Y."/>
            <person name="Li J."/>
            <person name="Zhao F."/>
            <person name="Cao W.C."/>
        </authorList>
    </citation>
    <scope>NUCLEOTIDE SEQUENCE [LARGE SCALE GENOMIC DNA]</scope>
    <source>
        <strain evidence="2">HaeL-2018</strain>
    </source>
</reference>
<dbReference type="EMBL" id="JABSTR010000005">
    <property type="protein sequence ID" value="KAH9371716.1"/>
    <property type="molecule type" value="Genomic_DNA"/>
</dbReference>
<feature type="region of interest" description="Disordered" evidence="1">
    <location>
        <begin position="315"/>
        <end position="343"/>
    </location>
</feature>
<feature type="region of interest" description="Disordered" evidence="1">
    <location>
        <begin position="227"/>
        <end position="272"/>
    </location>
</feature>
<organism evidence="2 3">
    <name type="scientific">Haemaphysalis longicornis</name>
    <name type="common">Bush tick</name>
    <dbReference type="NCBI Taxonomy" id="44386"/>
    <lineage>
        <taxon>Eukaryota</taxon>
        <taxon>Metazoa</taxon>
        <taxon>Ecdysozoa</taxon>
        <taxon>Arthropoda</taxon>
        <taxon>Chelicerata</taxon>
        <taxon>Arachnida</taxon>
        <taxon>Acari</taxon>
        <taxon>Parasitiformes</taxon>
        <taxon>Ixodida</taxon>
        <taxon>Ixodoidea</taxon>
        <taxon>Ixodidae</taxon>
        <taxon>Haemaphysalinae</taxon>
        <taxon>Haemaphysalis</taxon>
    </lineage>
</organism>
<comment type="caution">
    <text evidence="2">The sequence shown here is derived from an EMBL/GenBank/DDBJ whole genome shotgun (WGS) entry which is preliminary data.</text>
</comment>
<feature type="compositionally biased region" description="Basic and acidic residues" evidence="1">
    <location>
        <begin position="149"/>
        <end position="175"/>
    </location>
</feature>
<dbReference type="AlphaFoldDB" id="A0A9J6GBC6"/>
<feature type="compositionally biased region" description="Basic and acidic residues" evidence="1">
    <location>
        <begin position="259"/>
        <end position="272"/>
    </location>
</feature>
<evidence type="ECO:0000256" key="1">
    <source>
        <dbReference type="SAM" id="MobiDB-lite"/>
    </source>
</evidence>
<sequence>MAETDKLIEQGRIFGLEGSKLMEFVQQEIARRRDERNKERQRKKEEAEAERQRERARFQREIENHKVEMYLISQCRSLEELERNRQRRRDEAKEESMREQQEAEQGNQKSPEEAEQEIQRKELEQELQRKQEEAQPEMQLEIDETQPEGQKKKEFPRVFGRKDREAEMGDQEMDRANAISQLREFDGPGGVPEESTALGACDAGPPEFVPPLQEQCDSAGACMAVSQHTAAGQKQPREQRALAPSVRSGTTPNLLGSRPARERAGYDEFRPARERATVALQQARKGRRARSSDFRGREGNGRLCLTTPWRTTLRNISGDPRYVPPRGASYPSRSTSRVTCLGG</sequence>
<feature type="region of interest" description="Disordered" evidence="1">
    <location>
        <begin position="73"/>
        <end position="212"/>
    </location>
</feature>
<keyword evidence="3" id="KW-1185">Reference proteome</keyword>
<accession>A0A9J6GBC6</accession>
<gene>
    <name evidence="2" type="ORF">HPB48_004253</name>
</gene>
<evidence type="ECO:0000313" key="3">
    <source>
        <dbReference type="Proteomes" id="UP000821853"/>
    </source>
</evidence>
<feature type="compositionally biased region" description="Polar residues" evidence="1">
    <location>
        <begin position="331"/>
        <end position="343"/>
    </location>
</feature>
<protein>
    <submittedName>
        <fullName evidence="2">Uncharacterized protein</fullName>
    </submittedName>
</protein>
<feature type="compositionally biased region" description="Basic and acidic residues" evidence="1">
    <location>
        <begin position="77"/>
        <end position="101"/>
    </location>
</feature>
<feature type="compositionally biased region" description="Basic and acidic residues" evidence="1">
    <location>
        <begin position="117"/>
        <end position="133"/>
    </location>
</feature>
<dbReference type="VEuPathDB" id="VectorBase:HLOH_062888"/>
<name>A0A9J6GBC6_HAELO</name>